<feature type="compositionally biased region" description="Basic and acidic residues" evidence="1">
    <location>
        <begin position="92"/>
        <end position="105"/>
    </location>
</feature>
<evidence type="ECO:0000256" key="1">
    <source>
        <dbReference type="SAM" id="MobiDB-lite"/>
    </source>
</evidence>
<dbReference type="Gramene" id="EFJ11854">
    <property type="protein sequence ID" value="EFJ11854"/>
    <property type="gene ID" value="SELMODRAFT_425883"/>
</dbReference>
<gene>
    <name evidence="2" type="ORF">SELMODRAFT_425883</name>
</gene>
<keyword evidence="3" id="KW-1185">Reference proteome</keyword>
<name>D8SUL8_SELML</name>
<feature type="compositionally biased region" description="Basic residues" evidence="1">
    <location>
        <begin position="1"/>
        <end position="12"/>
    </location>
</feature>
<dbReference type="EMBL" id="GL377643">
    <property type="protein sequence ID" value="EFJ11854.1"/>
    <property type="molecule type" value="Genomic_DNA"/>
</dbReference>
<evidence type="ECO:0000313" key="2">
    <source>
        <dbReference type="EMBL" id="EFJ11854.1"/>
    </source>
</evidence>
<dbReference type="Proteomes" id="UP000001514">
    <property type="component" value="Unassembled WGS sequence"/>
</dbReference>
<accession>D8SUL8</accession>
<dbReference type="HOGENOM" id="CLU_065904_0_0_1"/>
<evidence type="ECO:0000313" key="3">
    <source>
        <dbReference type="Proteomes" id="UP000001514"/>
    </source>
</evidence>
<dbReference type="InParanoid" id="D8SUL8"/>
<feature type="compositionally biased region" description="Polar residues" evidence="1">
    <location>
        <begin position="29"/>
        <end position="44"/>
    </location>
</feature>
<sequence>MARRRKRNKRKKVDQGEQSQLGRGDASSGPPNAQPQSQLDQGKPSSKRVWMGGDDASSSGPLNPQSQIVHQGKPSKKRMRLGGGDASSSGPPKHEKREPDKLLVNDPHRRSFTAAQAVQWCPDMLPDCSRMTFLTNNQLPRKFARFAVPSDMQQKWRQYLHDQHLRNQTIKVHKQHIKEMPEDQQVRFSEHKHHRARASVIHFACDHMLTLYMEVSKNLWQLVFYTDEVTNQAVGIDQFDDIENYDSFLDWVSSNICETHPELYPGNWPQLNEVCARVPAQSSFKQTLRWNISCKNGIEGQEYERRHFAACEYEKLNYISAKGKKVVVIGSWLEWDDMFTTVTFEELVSIIELLRILAYW</sequence>
<reference evidence="2 3" key="1">
    <citation type="journal article" date="2011" name="Science">
        <title>The Selaginella genome identifies genetic changes associated with the evolution of vascular plants.</title>
        <authorList>
            <person name="Banks J.A."/>
            <person name="Nishiyama T."/>
            <person name="Hasebe M."/>
            <person name="Bowman J.L."/>
            <person name="Gribskov M."/>
            <person name="dePamphilis C."/>
            <person name="Albert V.A."/>
            <person name="Aono N."/>
            <person name="Aoyama T."/>
            <person name="Ambrose B.A."/>
            <person name="Ashton N.W."/>
            <person name="Axtell M.J."/>
            <person name="Barker E."/>
            <person name="Barker M.S."/>
            <person name="Bennetzen J.L."/>
            <person name="Bonawitz N.D."/>
            <person name="Chapple C."/>
            <person name="Cheng C."/>
            <person name="Correa L.G."/>
            <person name="Dacre M."/>
            <person name="DeBarry J."/>
            <person name="Dreyer I."/>
            <person name="Elias M."/>
            <person name="Engstrom E.M."/>
            <person name="Estelle M."/>
            <person name="Feng L."/>
            <person name="Finet C."/>
            <person name="Floyd S.K."/>
            <person name="Frommer W.B."/>
            <person name="Fujita T."/>
            <person name="Gramzow L."/>
            <person name="Gutensohn M."/>
            <person name="Harholt J."/>
            <person name="Hattori M."/>
            <person name="Heyl A."/>
            <person name="Hirai T."/>
            <person name="Hiwatashi Y."/>
            <person name="Ishikawa M."/>
            <person name="Iwata M."/>
            <person name="Karol K.G."/>
            <person name="Koehler B."/>
            <person name="Kolukisaoglu U."/>
            <person name="Kubo M."/>
            <person name="Kurata T."/>
            <person name="Lalonde S."/>
            <person name="Li K."/>
            <person name="Li Y."/>
            <person name="Litt A."/>
            <person name="Lyons E."/>
            <person name="Manning G."/>
            <person name="Maruyama T."/>
            <person name="Michael T.P."/>
            <person name="Mikami K."/>
            <person name="Miyazaki S."/>
            <person name="Morinaga S."/>
            <person name="Murata T."/>
            <person name="Mueller-Roeber B."/>
            <person name="Nelson D.R."/>
            <person name="Obara M."/>
            <person name="Oguri Y."/>
            <person name="Olmstead R.G."/>
            <person name="Onodera N."/>
            <person name="Petersen B.L."/>
            <person name="Pils B."/>
            <person name="Prigge M."/>
            <person name="Rensing S.A."/>
            <person name="Riano-Pachon D.M."/>
            <person name="Roberts A.W."/>
            <person name="Sato Y."/>
            <person name="Scheller H.V."/>
            <person name="Schulz B."/>
            <person name="Schulz C."/>
            <person name="Shakirov E.V."/>
            <person name="Shibagaki N."/>
            <person name="Shinohara N."/>
            <person name="Shippen D.E."/>
            <person name="Soerensen I."/>
            <person name="Sotooka R."/>
            <person name="Sugimoto N."/>
            <person name="Sugita M."/>
            <person name="Sumikawa N."/>
            <person name="Tanurdzic M."/>
            <person name="Theissen G."/>
            <person name="Ulvskov P."/>
            <person name="Wakazuki S."/>
            <person name="Weng J.K."/>
            <person name="Willats W.W."/>
            <person name="Wipf D."/>
            <person name="Wolf P.G."/>
            <person name="Yang L."/>
            <person name="Zimmer A.D."/>
            <person name="Zhu Q."/>
            <person name="Mitros T."/>
            <person name="Hellsten U."/>
            <person name="Loque D."/>
            <person name="Otillar R."/>
            <person name="Salamov A."/>
            <person name="Schmutz J."/>
            <person name="Shapiro H."/>
            <person name="Lindquist E."/>
            <person name="Lucas S."/>
            <person name="Rokhsar D."/>
            <person name="Grigoriev I.V."/>
        </authorList>
    </citation>
    <scope>NUCLEOTIDE SEQUENCE [LARGE SCALE GENOMIC DNA]</scope>
</reference>
<proteinExistence type="predicted"/>
<dbReference type="AlphaFoldDB" id="D8SUL8"/>
<dbReference type="KEGG" id="smo:SELMODRAFT_425883"/>
<organism evidence="3">
    <name type="scientific">Selaginella moellendorffii</name>
    <name type="common">Spikemoss</name>
    <dbReference type="NCBI Taxonomy" id="88036"/>
    <lineage>
        <taxon>Eukaryota</taxon>
        <taxon>Viridiplantae</taxon>
        <taxon>Streptophyta</taxon>
        <taxon>Embryophyta</taxon>
        <taxon>Tracheophyta</taxon>
        <taxon>Lycopodiopsida</taxon>
        <taxon>Selaginellales</taxon>
        <taxon>Selaginellaceae</taxon>
        <taxon>Selaginella</taxon>
    </lineage>
</organism>
<feature type="region of interest" description="Disordered" evidence="1">
    <location>
        <begin position="1"/>
        <end position="105"/>
    </location>
</feature>
<feature type="compositionally biased region" description="Polar residues" evidence="1">
    <location>
        <begin position="56"/>
        <end position="69"/>
    </location>
</feature>
<protein>
    <submittedName>
        <fullName evidence="2">Uncharacterized protein</fullName>
    </submittedName>
</protein>